<protein>
    <submittedName>
        <fullName evidence="2">WGS project CCBQ000000000 data, contig 00058</fullName>
    </submittedName>
</protein>
<proteinExistence type="predicted"/>
<dbReference type="Proteomes" id="UP000031516">
    <property type="component" value="Unassembled WGS sequence"/>
</dbReference>
<feature type="region of interest" description="Disordered" evidence="1">
    <location>
        <begin position="1"/>
        <end position="53"/>
    </location>
</feature>
<keyword evidence="3" id="KW-1185">Reference proteome</keyword>
<evidence type="ECO:0000313" key="2">
    <source>
        <dbReference type="EMBL" id="CDO96293.1"/>
    </source>
</evidence>
<reference evidence="2 3" key="1">
    <citation type="submission" date="2014-03" db="EMBL/GenBank/DDBJ databases">
        <title>The genome of Kluyveromyces dobzhanskii.</title>
        <authorList>
            <person name="Nystedt B."/>
            <person name="Astrom S."/>
        </authorList>
    </citation>
    <scope>NUCLEOTIDE SEQUENCE [LARGE SCALE GENOMIC DNA]</scope>
    <source>
        <strain evidence="2 3">CBS 2104</strain>
    </source>
</reference>
<organism evidence="2 3">
    <name type="scientific">Kluyveromyces dobzhanskii CBS 2104</name>
    <dbReference type="NCBI Taxonomy" id="1427455"/>
    <lineage>
        <taxon>Eukaryota</taxon>
        <taxon>Fungi</taxon>
        <taxon>Dikarya</taxon>
        <taxon>Ascomycota</taxon>
        <taxon>Saccharomycotina</taxon>
        <taxon>Saccharomycetes</taxon>
        <taxon>Saccharomycetales</taxon>
        <taxon>Saccharomycetaceae</taxon>
        <taxon>Kluyveromyces</taxon>
    </lineage>
</organism>
<dbReference type="OrthoDB" id="786951at2759"/>
<accession>A0A0A8LD96</accession>
<evidence type="ECO:0000313" key="3">
    <source>
        <dbReference type="Proteomes" id="UP000031516"/>
    </source>
</evidence>
<sequence length="180" mass="20133">MKHPPREPGDGEGSSDEEDERPAKKLGKLRHLSNVGGKDIHVPKKSSGELSEPEDYLTVAIEGLDDDFASKENLTDIKEVPLAKRLPKGLHMMEKMGYTAEQSLDLSSQGDRGIIPVHVKRDRLGIRVSPFLTQTRGSADSDDYRKRIKDEKNTERKEGILLGMQKLAFTMTEEIDSFNS</sequence>
<comment type="caution">
    <text evidence="2">The sequence shown here is derived from an EMBL/GenBank/DDBJ whole genome shotgun (WGS) entry which is preliminary data.</text>
</comment>
<dbReference type="EMBL" id="CCBQ010000047">
    <property type="protein sequence ID" value="CDO96293.1"/>
    <property type="molecule type" value="Genomic_DNA"/>
</dbReference>
<evidence type="ECO:0000256" key="1">
    <source>
        <dbReference type="SAM" id="MobiDB-lite"/>
    </source>
</evidence>
<name>A0A0A8LD96_9SACH</name>
<gene>
    <name evidence="2" type="ORF">KLDO_g4500</name>
</gene>
<dbReference type="AlphaFoldDB" id="A0A0A8LD96"/>